<dbReference type="PANTHER" id="PTHR43072">
    <property type="entry name" value="N-ACETYLTRANSFERASE"/>
    <property type="match status" value="1"/>
</dbReference>
<comment type="caution">
    <text evidence="2">The sequence shown here is derived from an EMBL/GenBank/DDBJ whole genome shotgun (WGS) entry which is preliminary data.</text>
</comment>
<dbReference type="EMBL" id="SMAN01000024">
    <property type="protein sequence ID" value="TCT18080.1"/>
    <property type="molecule type" value="Genomic_DNA"/>
</dbReference>
<reference evidence="2 3" key="1">
    <citation type="submission" date="2019-03" db="EMBL/GenBank/DDBJ databases">
        <title>Genomic Encyclopedia of Type Strains, Phase IV (KMG-IV): sequencing the most valuable type-strain genomes for metagenomic binning, comparative biology and taxonomic classification.</title>
        <authorList>
            <person name="Goeker M."/>
        </authorList>
    </citation>
    <scope>NUCLEOTIDE SEQUENCE [LARGE SCALE GENOMIC DNA]</scope>
    <source>
        <strain evidence="2 3">DSM 25894</strain>
    </source>
</reference>
<dbReference type="InterPro" id="IPR000182">
    <property type="entry name" value="GNAT_dom"/>
</dbReference>
<evidence type="ECO:0000259" key="1">
    <source>
        <dbReference type="PROSITE" id="PS51186"/>
    </source>
</evidence>
<dbReference type="InterPro" id="IPR013653">
    <property type="entry name" value="GCN5-like_dom"/>
</dbReference>
<dbReference type="PANTHER" id="PTHR43072:SF55">
    <property type="entry name" value="ACETYLTRANSFERASE"/>
    <property type="match status" value="1"/>
</dbReference>
<dbReference type="SUPFAM" id="SSF55729">
    <property type="entry name" value="Acyl-CoA N-acyltransferases (Nat)"/>
    <property type="match status" value="1"/>
</dbReference>
<sequence length="270" mass="31427">MAVRKCTSKDQEQVMEFLRRDPSFHLFLIGDIENHGFDQPFQEIWKETDNRGNVRSVLLRYENNFLPAAYGDFAKEEYARIIHEYEHAEQLTGKDRVVLELASATSHSFSRSRDFYFAELTGDNFQPEDFNQLPVRRATAADAERFFNLRSQIKEFQNSSSTPERWKSNIEKGNSRLYYIENEQREMIACAGTAAENEYSAMVVSVCTLPEYRGRGYASKLVSKLSFHLLEEGKTACLFYDNPEAGRIYQRLGYREIGIYKMMMKSKNSE</sequence>
<evidence type="ECO:0000313" key="3">
    <source>
        <dbReference type="Proteomes" id="UP000294650"/>
    </source>
</evidence>
<dbReference type="Proteomes" id="UP000294650">
    <property type="component" value="Unassembled WGS sequence"/>
</dbReference>
<dbReference type="OrthoDB" id="248489at2"/>
<dbReference type="PROSITE" id="PS51186">
    <property type="entry name" value="GNAT"/>
    <property type="match status" value="1"/>
</dbReference>
<name>A0A4R3MRF1_9BACI</name>
<feature type="domain" description="N-acetyltransferase" evidence="1">
    <location>
        <begin position="133"/>
        <end position="270"/>
    </location>
</feature>
<accession>A0A4R3MRF1</accession>
<keyword evidence="3" id="KW-1185">Reference proteome</keyword>
<dbReference type="GO" id="GO:0016747">
    <property type="term" value="F:acyltransferase activity, transferring groups other than amino-acyl groups"/>
    <property type="evidence" value="ECO:0007669"/>
    <property type="project" value="InterPro"/>
</dbReference>
<dbReference type="Pfam" id="PF08445">
    <property type="entry name" value="FR47"/>
    <property type="match status" value="1"/>
</dbReference>
<evidence type="ECO:0000313" key="2">
    <source>
        <dbReference type="EMBL" id="TCT18080.1"/>
    </source>
</evidence>
<dbReference type="InterPro" id="IPR016181">
    <property type="entry name" value="Acyl_CoA_acyltransferase"/>
</dbReference>
<proteinExistence type="predicted"/>
<protein>
    <recommendedName>
        <fullName evidence="1">N-acetyltransferase domain-containing protein</fullName>
    </recommendedName>
</protein>
<dbReference type="AlphaFoldDB" id="A0A4R3MRF1"/>
<dbReference type="Gene3D" id="3.40.630.30">
    <property type="match status" value="1"/>
</dbReference>
<organism evidence="2 3">
    <name type="scientific">Melghiribacillus thermohalophilus</name>
    <dbReference type="NCBI Taxonomy" id="1324956"/>
    <lineage>
        <taxon>Bacteria</taxon>
        <taxon>Bacillati</taxon>
        <taxon>Bacillota</taxon>
        <taxon>Bacilli</taxon>
        <taxon>Bacillales</taxon>
        <taxon>Bacillaceae</taxon>
        <taxon>Melghiribacillus</taxon>
    </lineage>
</organism>
<dbReference type="RefSeq" id="WP_132372802.1">
    <property type="nucleotide sequence ID" value="NZ_SMAN01000024.1"/>
</dbReference>
<gene>
    <name evidence="2" type="ORF">EDD68_12432</name>
</gene>